<dbReference type="FunFam" id="3.30.70.270:FF:000001">
    <property type="entry name" value="Diguanylate cyclase domain protein"/>
    <property type="match status" value="1"/>
</dbReference>
<reference evidence="8" key="1">
    <citation type="submission" date="2005-08" db="EMBL/GenBank/DDBJ databases">
        <title>Complete sequence of Dechloromonas aromatica RCB.</title>
        <authorList>
            <person name="Salinero K.K."/>
            <person name="Copeland A."/>
            <person name="Lucas S."/>
            <person name="Lapidus A."/>
            <person name="Barry K."/>
            <person name="Detter J.C."/>
            <person name="Glavina T."/>
            <person name="Hammon N."/>
            <person name="Israni S."/>
            <person name="Pitluck S."/>
            <person name="Di Bartolo G."/>
            <person name="Trong S."/>
            <person name="Schmutz J."/>
            <person name="Larimer F."/>
            <person name="Land M."/>
            <person name="Ivanova N."/>
            <person name="Richardson P."/>
        </authorList>
    </citation>
    <scope>NUCLEOTIDE SEQUENCE</scope>
    <source>
        <strain evidence="8">RCB</strain>
    </source>
</reference>
<dbReference type="PANTHER" id="PTHR46663:SF2">
    <property type="entry name" value="GGDEF DOMAIN-CONTAINING PROTEIN"/>
    <property type="match status" value="1"/>
</dbReference>
<comment type="subcellular location">
    <subcellularLocation>
        <location evidence="1">Membrane</location>
    </subcellularLocation>
</comment>
<dbReference type="Pfam" id="PF00990">
    <property type="entry name" value="GGDEF"/>
    <property type="match status" value="1"/>
</dbReference>
<evidence type="ECO:0000256" key="3">
    <source>
        <dbReference type="ARBA" id="ARBA00022989"/>
    </source>
</evidence>
<dbReference type="InterPro" id="IPR000160">
    <property type="entry name" value="GGDEF_dom"/>
</dbReference>
<dbReference type="GO" id="GO:0007165">
    <property type="term" value="P:signal transduction"/>
    <property type="evidence" value="ECO:0007669"/>
    <property type="project" value="UniProtKB-ARBA"/>
</dbReference>
<evidence type="ECO:0000256" key="4">
    <source>
        <dbReference type="ARBA" id="ARBA00023136"/>
    </source>
</evidence>
<dbReference type="STRING" id="159087.Daro_3975"/>
<dbReference type="InterPro" id="IPR052163">
    <property type="entry name" value="DGC-Regulatory_Protein"/>
</dbReference>
<feature type="domain" description="CHASE" evidence="6">
    <location>
        <begin position="79"/>
        <end position="302"/>
    </location>
</feature>
<dbReference type="PANTHER" id="PTHR46663">
    <property type="entry name" value="DIGUANYLATE CYCLASE DGCT-RELATED"/>
    <property type="match status" value="1"/>
</dbReference>
<dbReference type="AlphaFoldDB" id="Q478M9"/>
<dbReference type="SMART" id="SM00267">
    <property type="entry name" value="GGDEF"/>
    <property type="match status" value="1"/>
</dbReference>
<name>Q478M9_DECAR</name>
<evidence type="ECO:0000256" key="2">
    <source>
        <dbReference type="ARBA" id="ARBA00022692"/>
    </source>
</evidence>
<dbReference type="eggNOG" id="COG3614">
    <property type="taxonomic scope" value="Bacteria"/>
</dbReference>
<evidence type="ECO:0000259" key="6">
    <source>
        <dbReference type="PROSITE" id="PS50839"/>
    </source>
</evidence>
<feature type="transmembrane region" description="Helical" evidence="5">
    <location>
        <begin position="15"/>
        <end position="33"/>
    </location>
</feature>
<dbReference type="Gene3D" id="3.30.450.350">
    <property type="entry name" value="CHASE domain"/>
    <property type="match status" value="1"/>
</dbReference>
<dbReference type="KEGG" id="dar:Daro_3975"/>
<evidence type="ECO:0000259" key="7">
    <source>
        <dbReference type="PROSITE" id="PS50887"/>
    </source>
</evidence>
<dbReference type="InterPro" id="IPR006189">
    <property type="entry name" value="CHASE_dom"/>
</dbReference>
<organism evidence="8">
    <name type="scientific">Dechloromonas aromatica (strain RCB)</name>
    <dbReference type="NCBI Taxonomy" id="159087"/>
    <lineage>
        <taxon>Bacteria</taxon>
        <taxon>Pseudomonadati</taxon>
        <taxon>Pseudomonadota</taxon>
        <taxon>Betaproteobacteria</taxon>
        <taxon>Rhodocyclales</taxon>
        <taxon>Azonexaceae</taxon>
        <taxon>Dechloromonas</taxon>
    </lineage>
</organism>
<feature type="domain" description="GGDEF" evidence="7">
    <location>
        <begin position="391"/>
        <end position="523"/>
    </location>
</feature>
<dbReference type="InterPro" id="IPR029787">
    <property type="entry name" value="Nucleotide_cyclase"/>
</dbReference>
<evidence type="ECO:0000256" key="1">
    <source>
        <dbReference type="ARBA" id="ARBA00004370"/>
    </source>
</evidence>
<feature type="transmembrane region" description="Helical" evidence="5">
    <location>
        <begin position="317"/>
        <end position="340"/>
    </location>
</feature>
<dbReference type="PROSITE" id="PS50839">
    <property type="entry name" value="CHASE"/>
    <property type="match status" value="1"/>
</dbReference>
<evidence type="ECO:0000313" key="8">
    <source>
        <dbReference type="EMBL" id="AAZ48702.1"/>
    </source>
</evidence>
<dbReference type="eggNOG" id="COG2199">
    <property type="taxonomic scope" value="Bacteria"/>
</dbReference>
<keyword evidence="3 5" id="KW-1133">Transmembrane helix</keyword>
<dbReference type="EMBL" id="CP000089">
    <property type="protein sequence ID" value="AAZ48702.1"/>
    <property type="molecule type" value="Genomic_DNA"/>
</dbReference>
<accession>Q478M9</accession>
<protein>
    <submittedName>
        <fullName evidence="8">GGDEF protein</fullName>
    </submittedName>
</protein>
<sequence>MASERTPISASRLPVFLPWLILAVTLALTWLVWDHERQLARKELRTQFDFVLRETVSRVEQRVAGYEQMLRGVQGLFATTALTNRRALCDYVETLQLDANFSAIQVIGVIEQVPLASKSAHEARMQQLGFTGYAIHPEGEREVYAPIIQREPDAGGKHSILGLDPWADPARRVAMEAARDSGMAAITGKVRLAIDRRQEAQPGFIMYLPIFAHGQPRDSVAQRRANLIGWVYASFYMDEFMAGLYGKQAPGITLAIYDEANPVEAALMYRTGNSSDKGLPAIESLLSANEYMVVAGHTWTLSLSTQREFEAWYGRDVSSVIAVTGAGLGVALALLAWLMVTGRARALRMAAEMTEELRHMAQHDPLTGLPNRALFSDRLHKELARAKRHDGQFALVFLDLDHFKPINDNYGHAIGDLVLQQVALRLKDTVRESDTVGRIGGDEFVVLVPELAESDAALSLAEKIRQVIRQPFALDGRQLDISCSLGVAIYPDDGIDEISLTKRADEAMYRAKDDGRDSVRRAS</sequence>
<dbReference type="NCBIfam" id="TIGR00254">
    <property type="entry name" value="GGDEF"/>
    <property type="match status" value="1"/>
</dbReference>
<keyword evidence="2 5" id="KW-0812">Transmembrane</keyword>
<dbReference type="CDD" id="cd01949">
    <property type="entry name" value="GGDEF"/>
    <property type="match status" value="1"/>
</dbReference>
<dbReference type="HOGENOM" id="CLU_000445_70_59_4"/>
<dbReference type="PROSITE" id="PS50887">
    <property type="entry name" value="GGDEF"/>
    <property type="match status" value="1"/>
</dbReference>
<dbReference type="Gene3D" id="3.30.70.270">
    <property type="match status" value="1"/>
</dbReference>
<dbReference type="Pfam" id="PF03924">
    <property type="entry name" value="CHASE"/>
    <property type="match status" value="1"/>
</dbReference>
<dbReference type="InterPro" id="IPR042240">
    <property type="entry name" value="CHASE_sf"/>
</dbReference>
<dbReference type="SUPFAM" id="SSF55073">
    <property type="entry name" value="Nucleotide cyclase"/>
    <property type="match status" value="1"/>
</dbReference>
<evidence type="ECO:0000256" key="5">
    <source>
        <dbReference type="SAM" id="Phobius"/>
    </source>
</evidence>
<dbReference type="InterPro" id="IPR043128">
    <property type="entry name" value="Rev_trsase/Diguanyl_cyclase"/>
</dbReference>
<keyword evidence="4 5" id="KW-0472">Membrane</keyword>
<dbReference type="GO" id="GO:0003824">
    <property type="term" value="F:catalytic activity"/>
    <property type="evidence" value="ECO:0007669"/>
    <property type="project" value="UniProtKB-ARBA"/>
</dbReference>
<gene>
    <name evidence="8" type="ordered locus">Daro_3975</name>
</gene>
<proteinExistence type="predicted"/>
<dbReference type="SMART" id="SM01079">
    <property type="entry name" value="CHASE"/>
    <property type="match status" value="1"/>
</dbReference>
<dbReference type="GO" id="GO:0016020">
    <property type="term" value="C:membrane"/>
    <property type="evidence" value="ECO:0007669"/>
    <property type="project" value="UniProtKB-SubCell"/>
</dbReference>